<comment type="pathway">
    <text evidence="2">Glycolipid biosynthesis; glycosylphosphatidylinositol-anchor biosynthesis.</text>
</comment>
<evidence type="ECO:0000313" key="11">
    <source>
        <dbReference type="EMBL" id="MCZ8514225.1"/>
    </source>
</evidence>
<feature type="transmembrane region" description="Helical" evidence="10">
    <location>
        <begin position="163"/>
        <end position="182"/>
    </location>
</feature>
<feature type="transmembrane region" description="Helical" evidence="10">
    <location>
        <begin position="242"/>
        <end position="261"/>
    </location>
</feature>
<evidence type="ECO:0000256" key="8">
    <source>
        <dbReference type="ARBA" id="ARBA00022989"/>
    </source>
</evidence>
<dbReference type="Proteomes" id="UP001527882">
    <property type="component" value="Unassembled WGS sequence"/>
</dbReference>
<dbReference type="GO" id="GO:0016757">
    <property type="term" value="F:glycosyltransferase activity"/>
    <property type="evidence" value="ECO:0007669"/>
    <property type="project" value="UniProtKB-KW"/>
</dbReference>
<evidence type="ECO:0000256" key="1">
    <source>
        <dbReference type="ARBA" id="ARBA00004477"/>
    </source>
</evidence>
<dbReference type="Pfam" id="PF04188">
    <property type="entry name" value="Mannosyl_trans2"/>
    <property type="match status" value="1"/>
</dbReference>
<evidence type="ECO:0000256" key="10">
    <source>
        <dbReference type="SAM" id="Phobius"/>
    </source>
</evidence>
<organism evidence="11 12">
    <name type="scientific">Paenibacillus gyeongsangnamensis</name>
    <dbReference type="NCBI Taxonomy" id="3388067"/>
    <lineage>
        <taxon>Bacteria</taxon>
        <taxon>Bacillati</taxon>
        <taxon>Bacillota</taxon>
        <taxon>Bacilli</taxon>
        <taxon>Bacillales</taxon>
        <taxon>Paenibacillaceae</taxon>
        <taxon>Paenibacillus</taxon>
    </lineage>
</organism>
<evidence type="ECO:0000256" key="2">
    <source>
        <dbReference type="ARBA" id="ARBA00004687"/>
    </source>
</evidence>
<feature type="transmembrane region" description="Helical" evidence="10">
    <location>
        <begin position="12"/>
        <end position="34"/>
    </location>
</feature>
<gene>
    <name evidence="11" type="ORF">O9H85_17675</name>
</gene>
<sequence>MSSELRLNHKIMISIALLLILSRVLTLFTGYVGMNLFNDYNVMPVYENNPSDSFHSRQLKLPEPLAETKKPTISDLLKFDTYSYLRIATEGYDRVNIDEPHTAANWVFFPLYPLLISLAGKAVPFFEPLTIGLILSNLFLYVALLFFYLICRQRGLTEPQAGTAVFLLLLYPSSLYFSVVYTESLFLLLSSISVYYATNKRYALAFLAAGLSTVTRVPGVVNLLFVAGSFCLDEGFRFTRRYVKLVLLGGLSIVPMGLYLLHMKSVSGDYLAPFHEQSLHWFRYKTWPFKNYYEYLKYPYFSTPDGWDNGWIAFVVSTAVFAIYLLYFIVHFKVLIRDMRQLLFYVYGAMLIVIPFSSQPYYMVSVVRYMMVCIPLYLYLVSLTAQRENGLRFFQMLFMILNVIITVGYFNGYYFVI</sequence>
<keyword evidence="6 10" id="KW-0812">Transmembrane</keyword>
<protein>
    <submittedName>
        <fullName evidence="11">Mannosyltransferase family protein</fullName>
    </submittedName>
</protein>
<proteinExistence type="predicted"/>
<evidence type="ECO:0000256" key="9">
    <source>
        <dbReference type="ARBA" id="ARBA00023136"/>
    </source>
</evidence>
<keyword evidence="9 10" id="KW-0472">Membrane</keyword>
<accession>A0ABT4QC15</accession>
<feature type="transmembrane region" description="Helical" evidence="10">
    <location>
        <begin position="202"/>
        <end position="230"/>
    </location>
</feature>
<evidence type="ECO:0000256" key="4">
    <source>
        <dbReference type="ARBA" id="ARBA00022676"/>
    </source>
</evidence>
<dbReference type="PANTHER" id="PTHR12468:SF2">
    <property type="entry name" value="GPI MANNOSYLTRANSFERASE 2"/>
    <property type="match status" value="1"/>
</dbReference>
<keyword evidence="5" id="KW-0808">Transferase</keyword>
<comment type="subcellular location">
    <subcellularLocation>
        <location evidence="1">Endoplasmic reticulum membrane</location>
        <topology evidence="1">Multi-pass membrane protein</topology>
    </subcellularLocation>
</comment>
<dbReference type="RefSeq" id="WP_269882752.1">
    <property type="nucleotide sequence ID" value="NZ_JAQAGZ010000011.1"/>
</dbReference>
<evidence type="ECO:0000256" key="6">
    <source>
        <dbReference type="ARBA" id="ARBA00022692"/>
    </source>
</evidence>
<dbReference type="PANTHER" id="PTHR12468">
    <property type="entry name" value="GPI MANNOSYLTRANSFERASE 2"/>
    <property type="match status" value="1"/>
</dbReference>
<comment type="caution">
    <text evidence="11">The sequence shown here is derived from an EMBL/GenBank/DDBJ whole genome shotgun (WGS) entry which is preliminary data.</text>
</comment>
<keyword evidence="4 11" id="KW-0328">Glycosyltransferase</keyword>
<feature type="transmembrane region" description="Helical" evidence="10">
    <location>
        <begin position="397"/>
        <end position="416"/>
    </location>
</feature>
<evidence type="ECO:0000256" key="3">
    <source>
        <dbReference type="ARBA" id="ARBA00022502"/>
    </source>
</evidence>
<feature type="transmembrane region" description="Helical" evidence="10">
    <location>
        <begin position="342"/>
        <end position="361"/>
    </location>
</feature>
<evidence type="ECO:0000313" key="12">
    <source>
        <dbReference type="Proteomes" id="UP001527882"/>
    </source>
</evidence>
<keyword evidence="12" id="KW-1185">Reference proteome</keyword>
<feature type="transmembrane region" description="Helical" evidence="10">
    <location>
        <begin position="311"/>
        <end position="330"/>
    </location>
</feature>
<keyword evidence="7" id="KW-0256">Endoplasmic reticulum</keyword>
<keyword evidence="3" id="KW-0337">GPI-anchor biosynthesis</keyword>
<evidence type="ECO:0000256" key="5">
    <source>
        <dbReference type="ARBA" id="ARBA00022679"/>
    </source>
</evidence>
<keyword evidence="8 10" id="KW-1133">Transmembrane helix</keyword>
<dbReference type="InterPro" id="IPR007315">
    <property type="entry name" value="PIG-V/Gpi18"/>
</dbReference>
<feature type="transmembrane region" description="Helical" evidence="10">
    <location>
        <begin position="129"/>
        <end position="151"/>
    </location>
</feature>
<reference evidence="11 12" key="1">
    <citation type="submission" date="2022-12" db="EMBL/GenBank/DDBJ databases">
        <title>Draft genome sequence of Paenibacillus sp. dW9.</title>
        <authorList>
            <person name="Choi E.-W."/>
            <person name="Kim D.-U."/>
        </authorList>
    </citation>
    <scope>NUCLEOTIDE SEQUENCE [LARGE SCALE GENOMIC DNA]</scope>
    <source>
        <strain evidence="12">dW9</strain>
    </source>
</reference>
<evidence type="ECO:0000256" key="7">
    <source>
        <dbReference type="ARBA" id="ARBA00022824"/>
    </source>
</evidence>
<dbReference type="EMBL" id="JAQAGZ010000011">
    <property type="protein sequence ID" value="MCZ8514225.1"/>
    <property type="molecule type" value="Genomic_DNA"/>
</dbReference>
<name>A0ABT4QC15_9BACL</name>